<evidence type="ECO:0000313" key="12">
    <source>
        <dbReference type="Proteomes" id="UP000248161"/>
    </source>
</evidence>
<gene>
    <name evidence="8 11" type="primary">ftsY</name>
    <name evidence="11" type="ORF">CXX69_00020</name>
</gene>
<dbReference type="CDD" id="cd17874">
    <property type="entry name" value="FtsY"/>
    <property type="match status" value="1"/>
</dbReference>
<dbReference type="SMART" id="SM00382">
    <property type="entry name" value="AAA"/>
    <property type="match status" value="1"/>
</dbReference>
<dbReference type="FunFam" id="3.40.50.300:FF:000053">
    <property type="entry name" value="Signal recognition particle receptor FtsY"/>
    <property type="match status" value="1"/>
</dbReference>
<dbReference type="GO" id="GO:0005047">
    <property type="term" value="F:signal recognition particle binding"/>
    <property type="evidence" value="ECO:0007669"/>
    <property type="project" value="TreeGrafter"/>
</dbReference>
<keyword evidence="1 8" id="KW-1003">Cell membrane</keyword>
<comment type="caution">
    <text evidence="8">Lacks conserved residue(s) required for the propagation of feature annotation.</text>
</comment>
<evidence type="ECO:0000256" key="1">
    <source>
        <dbReference type="ARBA" id="ARBA00022475"/>
    </source>
</evidence>
<dbReference type="InterPro" id="IPR042101">
    <property type="entry name" value="SRP54_N_sf"/>
</dbReference>
<comment type="function">
    <text evidence="8">Involved in targeting and insertion of nascent membrane proteins into the cytoplasmic membrane. Acts as a receptor for the complex formed by the signal recognition particle (SRP) and the ribosome-nascent chain (RNC).</text>
</comment>
<dbReference type="EC" id="3.6.5.4" evidence="8"/>
<feature type="compositionally biased region" description="Acidic residues" evidence="9">
    <location>
        <begin position="21"/>
        <end position="31"/>
    </location>
</feature>
<evidence type="ECO:0000256" key="7">
    <source>
        <dbReference type="ARBA" id="ARBA00023170"/>
    </source>
</evidence>
<evidence type="ECO:0000256" key="4">
    <source>
        <dbReference type="ARBA" id="ARBA00022801"/>
    </source>
</evidence>
<comment type="subcellular location">
    <subcellularLocation>
        <location evidence="8">Cell membrane</location>
        <topology evidence="8">Peripheral membrane protein</topology>
        <orientation evidence="8">Cytoplasmic side</orientation>
    </subcellularLocation>
    <subcellularLocation>
        <location evidence="8">Cytoplasm</location>
    </subcellularLocation>
</comment>
<dbReference type="PANTHER" id="PTHR43134">
    <property type="entry name" value="SIGNAL RECOGNITION PARTICLE RECEPTOR SUBUNIT ALPHA"/>
    <property type="match status" value="1"/>
</dbReference>
<reference evidence="11 12" key="1">
    <citation type="journal article" date="2015" name="Nat. Commun.">
        <title>Genomic and transcriptomic evidence for scavenging of diverse organic compounds by widespread deep-sea archaea.</title>
        <authorList>
            <person name="Li M."/>
            <person name="Baker B.J."/>
            <person name="Anantharaman K."/>
            <person name="Jain S."/>
            <person name="Breier J.A."/>
            <person name="Dick G.J."/>
        </authorList>
    </citation>
    <scope>NUCLEOTIDE SEQUENCE [LARGE SCALE GENOMIC DNA]</scope>
    <source>
        <strain evidence="11">Cayman_51_deep</strain>
    </source>
</reference>
<dbReference type="Pfam" id="PF00448">
    <property type="entry name" value="SRP54"/>
    <property type="match status" value="1"/>
</dbReference>
<dbReference type="InterPro" id="IPR036225">
    <property type="entry name" value="SRP/SRP_N"/>
</dbReference>
<dbReference type="InterPro" id="IPR003593">
    <property type="entry name" value="AAA+_ATPase"/>
</dbReference>
<evidence type="ECO:0000259" key="10">
    <source>
        <dbReference type="PROSITE" id="PS00300"/>
    </source>
</evidence>
<protein>
    <recommendedName>
        <fullName evidence="8">Signal recognition particle receptor FtsY</fullName>
        <shortName evidence="8">SRP receptor</shortName>
        <ecNumber evidence="8">3.6.5.4</ecNumber>
    </recommendedName>
</protein>
<accession>A0A2V3HTA2</accession>
<evidence type="ECO:0000256" key="8">
    <source>
        <dbReference type="HAMAP-Rule" id="MF_00920"/>
    </source>
</evidence>
<dbReference type="InterPro" id="IPR000897">
    <property type="entry name" value="SRP54_GTPase_dom"/>
</dbReference>
<organism evidence="11 12">
    <name type="scientific">Candidatus Thalassarchaeum betae</name>
    <dbReference type="NCBI Taxonomy" id="2599289"/>
    <lineage>
        <taxon>Archaea</taxon>
        <taxon>Methanobacteriati</taxon>
        <taxon>Thermoplasmatota</taxon>
        <taxon>Candidatus Poseidoniia</taxon>
        <taxon>Candidatus Poseidoniales</taxon>
        <taxon>Candidatus Thalassarchaeaceae</taxon>
        <taxon>Candidatus Thalassarchaeum</taxon>
    </lineage>
</organism>
<dbReference type="GO" id="GO:0005737">
    <property type="term" value="C:cytoplasm"/>
    <property type="evidence" value="ECO:0007669"/>
    <property type="project" value="UniProtKB-SubCell"/>
</dbReference>
<comment type="caution">
    <text evidence="11">The sequence shown here is derived from an EMBL/GenBank/DDBJ whole genome shotgun (WGS) entry which is preliminary data.</text>
</comment>
<dbReference type="HAMAP" id="MF_00920">
    <property type="entry name" value="FtsY"/>
    <property type="match status" value="1"/>
</dbReference>
<dbReference type="Proteomes" id="UP000248161">
    <property type="component" value="Unassembled WGS sequence"/>
</dbReference>
<feature type="domain" description="SRP54-type proteins GTP-binding" evidence="10">
    <location>
        <begin position="399"/>
        <end position="412"/>
    </location>
</feature>
<keyword evidence="2 8" id="KW-0963">Cytoplasm</keyword>
<keyword evidence="3 8" id="KW-0547">Nucleotide-binding</keyword>
<feature type="compositionally biased region" description="Basic and acidic residues" evidence="9">
    <location>
        <begin position="94"/>
        <end position="115"/>
    </location>
</feature>
<feature type="compositionally biased region" description="Basic and acidic residues" evidence="9">
    <location>
        <begin position="33"/>
        <end position="47"/>
    </location>
</feature>
<evidence type="ECO:0000256" key="9">
    <source>
        <dbReference type="SAM" id="MobiDB-lite"/>
    </source>
</evidence>
<dbReference type="Gene3D" id="3.40.50.300">
    <property type="entry name" value="P-loop containing nucleotide triphosphate hydrolases"/>
    <property type="match status" value="1"/>
</dbReference>
<feature type="binding site" evidence="8">
    <location>
        <begin position="320"/>
        <end position="324"/>
    </location>
    <ligand>
        <name>GTP</name>
        <dbReference type="ChEBI" id="CHEBI:37565"/>
    </ligand>
</feature>
<keyword evidence="7 8" id="KW-0675">Receptor</keyword>
<keyword evidence="4 8" id="KW-0378">Hydrolase</keyword>
<sequence length="426" mass="46070">MGLFDRFKKRFSKSADKEEITAEDDSEEAEQALEQRKELIDSLEHSKSAPPAPQLAEPSADAGGQWDDFDEQPAEDPFAKPLERKERKKAKRAASVEKAAKPVKKGEGPPKDRMESTTGQRLIASGPAKFEIDFGDSASPIGGRVITGSRKLDAIIEELEVEMLSADMAQSAVEELSRTLKATLIGTRISTRMKLEGVVEEALRNALLRLLEAGYWDFDKTVNSFIDAETPVGIMMVGVNGTGKTTTCAKIAHRLTQQGRSVVLAAADTFRAGAIDQLAAHAERLGVRCVRSQRGGDSAAIARDAVESAKARGEDVVIIDTAGRMQNKTNLMEELRKVHRVTQPHLVIFVADALAGNDAVTQAIEFQRMLSFDGAALCKLDTDAKGGAALSIAHATGRPIVLAGVGQGYDDLLKFDPEWFVNSVLD</sequence>
<dbReference type="EMBL" id="PSPG01000001">
    <property type="protein sequence ID" value="PXF22368.1"/>
    <property type="molecule type" value="Genomic_DNA"/>
</dbReference>
<dbReference type="InterPro" id="IPR004390">
    <property type="entry name" value="SR_rcpt_FtsY"/>
</dbReference>
<dbReference type="PROSITE" id="PS00300">
    <property type="entry name" value="SRP54"/>
    <property type="match status" value="1"/>
</dbReference>
<dbReference type="InterPro" id="IPR027417">
    <property type="entry name" value="P-loop_NTPase"/>
</dbReference>
<dbReference type="GO" id="GO:0006614">
    <property type="term" value="P:SRP-dependent cotranslational protein targeting to membrane"/>
    <property type="evidence" value="ECO:0007669"/>
    <property type="project" value="InterPro"/>
</dbReference>
<keyword evidence="5 8" id="KW-0342">GTP-binding</keyword>
<comment type="similarity">
    <text evidence="8">Belongs to the GTP-binding SRP family. FtsY subfamily.</text>
</comment>
<evidence type="ECO:0000256" key="5">
    <source>
        <dbReference type="ARBA" id="ARBA00023134"/>
    </source>
</evidence>
<dbReference type="GO" id="GO:0005525">
    <property type="term" value="F:GTP binding"/>
    <property type="evidence" value="ECO:0007669"/>
    <property type="project" value="UniProtKB-UniRule"/>
</dbReference>
<dbReference type="SUPFAM" id="SSF52540">
    <property type="entry name" value="P-loop containing nucleoside triphosphate hydrolases"/>
    <property type="match status" value="1"/>
</dbReference>
<dbReference type="GO" id="GO:0005886">
    <property type="term" value="C:plasma membrane"/>
    <property type="evidence" value="ECO:0007669"/>
    <property type="project" value="UniProtKB-SubCell"/>
</dbReference>
<dbReference type="AlphaFoldDB" id="A0A2V3HTA2"/>
<dbReference type="PANTHER" id="PTHR43134:SF1">
    <property type="entry name" value="SIGNAL RECOGNITION PARTICLE RECEPTOR SUBUNIT ALPHA"/>
    <property type="match status" value="1"/>
</dbReference>
<dbReference type="NCBIfam" id="TIGR00064">
    <property type="entry name" value="ftsY"/>
    <property type="match status" value="1"/>
</dbReference>
<keyword evidence="6 8" id="KW-0472">Membrane</keyword>
<evidence type="ECO:0000313" key="11">
    <source>
        <dbReference type="EMBL" id="PXF22368.1"/>
    </source>
</evidence>
<dbReference type="GO" id="GO:0003924">
    <property type="term" value="F:GTPase activity"/>
    <property type="evidence" value="ECO:0007669"/>
    <property type="project" value="UniProtKB-UniRule"/>
</dbReference>
<dbReference type="SUPFAM" id="SSF47364">
    <property type="entry name" value="Domain of the SRP/SRP receptor G-proteins"/>
    <property type="match status" value="1"/>
</dbReference>
<evidence type="ECO:0000256" key="6">
    <source>
        <dbReference type="ARBA" id="ARBA00023136"/>
    </source>
</evidence>
<evidence type="ECO:0000256" key="3">
    <source>
        <dbReference type="ARBA" id="ARBA00022741"/>
    </source>
</evidence>
<comment type="catalytic activity">
    <reaction evidence="8">
        <text>GTP + H2O = GDP + phosphate + H(+)</text>
        <dbReference type="Rhea" id="RHEA:19669"/>
        <dbReference type="ChEBI" id="CHEBI:15377"/>
        <dbReference type="ChEBI" id="CHEBI:15378"/>
        <dbReference type="ChEBI" id="CHEBI:37565"/>
        <dbReference type="ChEBI" id="CHEBI:43474"/>
        <dbReference type="ChEBI" id="CHEBI:58189"/>
        <dbReference type="EC" id="3.6.5.4"/>
    </reaction>
</comment>
<feature type="binding site" evidence="8">
    <location>
        <begin position="238"/>
        <end position="245"/>
    </location>
    <ligand>
        <name>GTP</name>
        <dbReference type="ChEBI" id="CHEBI:37565"/>
    </ligand>
</feature>
<name>A0A2V3HTA2_9ARCH</name>
<proteinExistence type="inferred from homology"/>
<feature type="region of interest" description="Disordered" evidence="9">
    <location>
        <begin position="14"/>
        <end position="118"/>
    </location>
</feature>
<comment type="subunit">
    <text evidence="8">Part of the signal recognition particle protein translocation system, which is composed of SRP and FtsY.</text>
</comment>
<dbReference type="Gene3D" id="1.20.120.140">
    <property type="entry name" value="Signal recognition particle SRP54, nucleotide-binding domain"/>
    <property type="match status" value="1"/>
</dbReference>
<evidence type="ECO:0000256" key="2">
    <source>
        <dbReference type="ARBA" id="ARBA00022490"/>
    </source>
</evidence>
<dbReference type="SMART" id="SM00962">
    <property type="entry name" value="SRP54"/>
    <property type="match status" value="1"/>
</dbReference>